<reference evidence="4 5" key="1">
    <citation type="submission" date="2019-01" db="EMBL/GenBank/DDBJ databases">
        <authorList>
            <person name="Alioto T."/>
            <person name="Alioto T."/>
        </authorList>
    </citation>
    <scope>NUCLEOTIDE SEQUENCE [LARGE SCALE GENOMIC DNA]</scope>
</reference>
<dbReference type="EMBL" id="CAAGRJ010001172">
    <property type="protein sequence ID" value="VFV18875.1"/>
    <property type="molecule type" value="Genomic_DNA"/>
</dbReference>
<evidence type="ECO:0000259" key="2">
    <source>
        <dbReference type="Pfam" id="PF21035"/>
    </source>
</evidence>
<dbReference type="AlphaFoldDB" id="A0A485MDN5"/>
<feature type="domain" description="Coiled-coil" evidence="2">
    <location>
        <begin position="328"/>
        <end position="617"/>
    </location>
</feature>
<evidence type="ECO:0000256" key="1">
    <source>
        <dbReference type="SAM" id="Coils"/>
    </source>
</evidence>
<dbReference type="PANTHER" id="PTHR34523">
    <property type="entry name" value="COILED-COIL DOMAIN-CONTAINING PROTEIN 138"/>
    <property type="match status" value="1"/>
</dbReference>
<protein>
    <recommendedName>
        <fullName evidence="6">Coiled-coil domain-containing protein 138</fullName>
    </recommendedName>
</protein>
<keyword evidence="1" id="KW-0175">Coiled coil</keyword>
<name>A0A485MDN5_LYNPA</name>
<evidence type="ECO:0000259" key="3">
    <source>
        <dbReference type="Pfam" id="PF21037"/>
    </source>
</evidence>
<dbReference type="InterPro" id="IPR038798">
    <property type="entry name" value="CCDC138"/>
</dbReference>
<feature type="coiled-coil region" evidence="1">
    <location>
        <begin position="246"/>
        <end position="308"/>
    </location>
</feature>
<feature type="domain" description="Coiled-coil-domain-containing protein 138 coiled-coil" evidence="3">
    <location>
        <begin position="265"/>
        <end position="313"/>
    </location>
</feature>
<dbReference type="Proteomes" id="UP000386466">
    <property type="component" value="Unassembled WGS sequence"/>
</dbReference>
<gene>
    <name evidence="4" type="ORF">LYPA_23C015066</name>
</gene>
<dbReference type="InterPro" id="IPR048750">
    <property type="entry name" value="CCDC138_C"/>
</dbReference>
<dbReference type="Pfam" id="PF21037">
    <property type="entry name" value="CCDC138_cc"/>
    <property type="match status" value="1"/>
</dbReference>
<dbReference type="Gene3D" id="1.20.5.340">
    <property type="match status" value="1"/>
</dbReference>
<dbReference type="InterPro" id="IPR048751">
    <property type="entry name" value="CCDC138_CC"/>
</dbReference>
<dbReference type="Pfam" id="PF21035">
    <property type="entry name" value="CCDC138_C"/>
    <property type="match status" value="1"/>
</dbReference>
<evidence type="ECO:0008006" key="6">
    <source>
        <dbReference type="Google" id="ProtNLM"/>
    </source>
</evidence>
<evidence type="ECO:0000313" key="4">
    <source>
        <dbReference type="EMBL" id="VFV18875.1"/>
    </source>
</evidence>
<keyword evidence="5" id="KW-1185">Reference proteome</keyword>
<sequence>MEPRVVKPPGQDFVVERLKSLYGLGGRHLAEYDFSNFDQAKWKRRSLTSPDDLDIFSSGDKVGSSLRCYSDERKHCTTPLCSSFKQLNVNCLDDELDSFQDLKQKEAKEDLIENDYGVSTSKITKQSFKDIEKVAQPTNLAANSRNWTECCSDASDCPLRRVSYPTSKVPNKQRILPYQINQIYDELFQIHQKLQCETAAQQEFAEELQKRERFLVEREQLLFRHETALSKIKGVEEEVLTRFQIIKEHSAEVEHLTEVLKERNKESKRLRSSFDALKELNDNLKKQLNEVSEENKKMEIQAKRVQARLDNLQAPLNAQVYELLTVFMDWISDHHLSKLKSEESGMDGEKPLLKFASQRNDIQEKCIKLLPVITEQLQWMPFVNAKLHQPFLKFIYWSLRQLDAGTQHSTMTSTLRRLGEDIFKGVVTKGIQDNSLDHSVENKPKTAAFFKSSNLPLRFLSTLIVLKTVTQADYLAQAFDSLCLDLKTDEGKILFLEYQAVPVILNHLRISSKGLLSNVIDSLLQMTVESKSLQPFLEACSNTLFFRTCSVLLRTPKLDLQILEKLSIILQKLSKIKSNKKLFELFTIHLMLQEMQRTTHPEHAFLCINLNSTLFNLGLTKCNSLASSASH</sequence>
<dbReference type="PANTHER" id="PTHR34523:SF1">
    <property type="entry name" value="COILED-COIL DOMAIN-CONTAINING PROTEIN 138"/>
    <property type="match status" value="1"/>
</dbReference>
<accession>A0A485MDN5</accession>
<proteinExistence type="predicted"/>
<organism evidence="4 5">
    <name type="scientific">Lynx pardinus</name>
    <name type="common">Iberian lynx</name>
    <name type="synonym">Felis pardina</name>
    <dbReference type="NCBI Taxonomy" id="191816"/>
    <lineage>
        <taxon>Eukaryota</taxon>
        <taxon>Metazoa</taxon>
        <taxon>Chordata</taxon>
        <taxon>Craniata</taxon>
        <taxon>Vertebrata</taxon>
        <taxon>Euteleostomi</taxon>
        <taxon>Mammalia</taxon>
        <taxon>Eutheria</taxon>
        <taxon>Laurasiatheria</taxon>
        <taxon>Carnivora</taxon>
        <taxon>Feliformia</taxon>
        <taxon>Felidae</taxon>
        <taxon>Felinae</taxon>
        <taxon>Lynx</taxon>
    </lineage>
</organism>
<evidence type="ECO:0000313" key="5">
    <source>
        <dbReference type="Proteomes" id="UP000386466"/>
    </source>
</evidence>